<dbReference type="EMBL" id="KQ420813">
    <property type="protein sequence ID" value="KOF79257.1"/>
    <property type="molecule type" value="Genomic_DNA"/>
</dbReference>
<name>A0A0L8GQU5_OCTBM</name>
<gene>
    <name evidence="1" type="ORF">OCBIM_22029710mg</name>
</gene>
<dbReference type="Gene3D" id="3.60.10.10">
    <property type="entry name" value="Endonuclease/exonuclease/phosphatase"/>
    <property type="match status" value="1"/>
</dbReference>
<feature type="non-terminal residue" evidence="1">
    <location>
        <position position="1"/>
    </location>
</feature>
<evidence type="ECO:0000313" key="1">
    <source>
        <dbReference type="EMBL" id="KOF79257.1"/>
    </source>
</evidence>
<accession>A0A0L8GQU5</accession>
<dbReference type="InterPro" id="IPR036691">
    <property type="entry name" value="Endo/exonu/phosph_ase_sf"/>
</dbReference>
<dbReference type="AlphaFoldDB" id="A0A0L8GQU5"/>
<organism evidence="1">
    <name type="scientific">Octopus bimaculoides</name>
    <name type="common">California two-spotted octopus</name>
    <dbReference type="NCBI Taxonomy" id="37653"/>
    <lineage>
        <taxon>Eukaryota</taxon>
        <taxon>Metazoa</taxon>
        <taxon>Spiralia</taxon>
        <taxon>Lophotrochozoa</taxon>
        <taxon>Mollusca</taxon>
        <taxon>Cephalopoda</taxon>
        <taxon>Coleoidea</taxon>
        <taxon>Octopodiformes</taxon>
        <taxon>Octopoda</taxon>
        <taxon>Incirrata</taxon>
        <taxon>Octopodidae</taxon>
        <taxon>Octopus</taxon>
    </lineage>
</organism>
<proteinExistence type="predicted"/>
<dbReference type="OrthoDB" id="410381at2759"/>
<reference evidence="1" key="1">
    <citation type="submission" date="2015-07" db="EMBL/GenBank/DDBJ databases">
        <title>MeaNS - Measles Nucleotide Surveillance Program.</title>
        <authorList>
            <person name="Tran T."/>
            <person name="Druce J."/>
        </authorList>
    </citation>
    <scope>NUCLEOTIDE SEQUENCE</scope>
    <source>
        <strain evidence="1">UCB-OBI-ISO-001</strain>
        <tissue evidence="1">Gonad</tissue>
    </source>
</reference>
<sequence>RNEDEPRHSGVGFAINTDIARSLLSLPKGISDHIMTLTLELDHNTCATRVSCYAPTMASTEQEKDEFYNQLHDVISSCHHRGKLILMSNFSAHVVLTIRDFNITRSFHNTCYLSDHSLLHIEAMFHLKHTRLQKSSAEISIKLDPALNTADINDNIESSWKALRDAMHSASVEVLGLPVH</sequence>
<protein>
    <submittedName>
        <fullName evidence="1">Uncharacterized protein</fullName>
    </submittedName>
</protein>